<dbReference type="GO" id="GO:0065002">
    <property type="term" value="P:intracellular protein transmembrane transport"/>
    <property type="evidence" value="ECO:0007669"/>
    <property type="project" value="TreeGrafter"/>
</dbReference>
<evidence type="ECO:0000256" key="1">
    <source>
        <dbReference type="ARBA" id="ARBA00004651"/>
    </source>
</evidence>
<evidence type="ECO:0000313" key="13">
    <source>
        <dbReference type="Proteomes" id="UP000242301"/>
    </source>
</evidence>
<sequence length="110" mass="12108">MHMFFLVIFLLTSICLISLIMLQQSKSDISSSVGSITSTALLGSSSSGTFITHMTGILATIFFILSLILVNITTNKNKANNLKWENIGKPTTYLQNKNNSKIKINNDIPQ</sequence>
<evidence type="ECO:0000256" key="8">
    <source>
        <dbReference type="ARBA" id="ARBA00022989"/>
    </source>
</evidence>
<gene>
    <name evidence="12" type="primary">secG</name>
    <name evidence="12" type="ORF">SOFFGTOCOR_0173</name>
</gene>
<protein>
    <recommendedName>
        <fullName evidence="3 11">Protein-export membrane protein SecG</fullName>
    </recommendedName>
</protein>
<dbReference type="PANTHER" id="PTHR34182:SF1">
    <property type="entry name" value="PROTEIN-EXPORT MEMBRANE PROTEIN SECG"/>
    <property type="match status" value="1"/>
</dbReference>
<keyword evidence="7 11" id="KW-0653">Protein transport</keyword>
<dbReference type="NCBIfam" id="TIGR00810">
    <property type="entry name" value="secG"/>
    <property type="match status" value="1"/>
</dbReference>
<reference evidence="13" key="1">
    <citation type="submission" date="2015-05" db="EMBL/GenBank/DDBJ databases">
        <authorList>
            <person name="Manzano-Marin A."/>
        </authorList>
    </citation>
    <scope>NUCLEOTIDE SEQUENCE [LARGE SCALE GENOMIC DNA]</scope>
    <source>
        <strain evidence="13">officinalis</strain>
    </source>
</reference>
<evidence type="ECO:0000256" key="10">
    <source>
        <dbReference type="ARBA" id="ARBA00023136"/>
    </source>
</evidence>
<keyword evidence="6 11" id="KW-0812">Transmembrane</keyword>
<evidence type="ECO:0000256" key="6">
    <source>
        <dbReference type="ARBA" id="ARBA00022692"/>
    </source>
</evidence>
<keyword evidence="5 11" id="KW-1003">Cell membrane</keyword>
<comment type="function">
    <text evidence="11">Involved in protein export. Participates in an early event of protein translocation.</text>
</comment>
<keyword evidence="4 11" id="KW-0813">Transport</keyword>
<evidence type="ECO:0000313" key="12">
    <source>
        <dbReference type="EMBL" id="CRK85613.1"/>
    </source>
</evidence>
<dbReference type="STRING" id="1715285.SOFFGTOCOR_0173"/>
<accession>A0A0M6W706</accession>
<dbReference type="PRINTS" id="PR01651">
    <property type="entry name" value="SECGEXPORT"/>
</dbReference>
<comment type="subcellular location">
    <subcellularLocation>
        <location evidence="1 11">Cell membrane</location>
        <topology evidence="1 11">Multi-pass membrane protein</topology>
    </subcellularLocation>
</comment>
<dbReference type="AlphaFoldDB" id="A0A0M6W706"/>
<dbReference type="Pfam" id="PF03840">
    <property type="entry name" value="SecG"/>
    <property type="match status" value="1"/>
</dbReference>
<keyword evidence="13" id="KW-1185">Reference proteome</keyword>
<keyword evidence="8 11" id="KW-1133">Transmembrane helix</keyword>
<evidence type="ECO:0000256" key="2">
    <source>
        <dbReference type="ARBA" id="ARBA00008445"/>
    </source>
</evidence>
<evidence type="ECO:0000256" key="7">
    <source>
        <dbReference type="ARBA" id="ARBA00022927"/>
    </source>
</evidence>
<comment type="similarity">
    <text evidence="2 11">Belongs to the SecG family.</text>
</comment>
<evidence type="ECO:0000256" key="3">
    <source>
        <dbReference type="ARBA" id="ARBA00017876"/>
    </source>
</evidence>
<dbReference type="Proteomes" id="UP000242301">
    <property type="component" value="Unassembled WGS sequence"/>
</dbReference>
<dbReference type="GO" id="GO:0009306">
    <property type="term" value="P:protein secretion"/>
    <property type="evidence" value="ECO:0007669"/>
    <property type="project" value="UniProtKB-UniRule"/>
</dbReference>
<dbReference type="GO" id="GO:0043952">
    <property type="term" value="P:protein transport by the Sec complex"/>
    <property type="evidence" value="ECO:0007669"/>
    <property type="project" value="TreeGrafter"/>
</dbReference>
<name>A0A0M6W706_9GAMM</name>
<dbReference type="EMBL" id="CVRF01000001">
    <property type="protein sequence ID" value="CRK85613.1"/>
    <property type="molecule type" value="Genomic_DNA"/>
</dbReference>
<proteinExistence type="inferred from homology"/>
<evidence type="ECO:0000256" key="11">
    <source>
        <dbReference type="RuleBase" id="RU365087"/>
    </source>
</evidence>
<evidence type="ECO:0000256" key="9">
    <source>
        <dbReference type="ARBA" id="ARBA00023010"/>
    </source>
</evidence>
<dbReference type="PANTHER" id="PTHR34182">
    <property type="entry name" value="PROTEIN-EXPORT MEMBRANE PROTEIN SECG"/>
    <property type="match status" value="1"/>
</dbReference>
<comment type="caution">
    <text evidence="11">Lacks conserved residue(s) required for the propagation of feature annotation.</text>
</comment>
<evidence type="ECO:0000256" key="4">
    <source>
        <dbReference type="ARBA" id="ARBA00022448"/>
    </source>
</evidence>
<dbReference type="GO" id="GO:0015450">
    <property type="term" value="F:protein-transporting ATPase activity"/>
    <property type="evidence" value="ECO:0007669"/>
    <property type="project" value="UniProtKB-UniRule"/>
</dbReference>
<dbReference type="InterPro" id="IPR004692">
    <property type="entry name" value="SecG"/>
</dbReference>
<feature type="transmembrane region" description="Helical" evidence="11">
    <location>
        <begin position="51"/>
        <end position="73"/>
    </location>
</feature>
<evidence type="ECO:0000256" key="5">
    <source>
        <dbReference type="ARBA" id="ARBA00022475"/>
    </source>
</evidence>
<keyword evidence="10 11" id="KW-0472">Membrane</keyword>
<keyword evidence="9 11" id="KW-0811">Translocation</keyword>
<dbReference type="GO" id="GO:0005886">
    <property type="term" value="C:plasma membrane"/>
    <property type="evidence" value="ECO:0007669"/>
    <property type="project" value="UniProtKB-SubCell"/>
</dbReference>
<organism evidence="12 13">
    <name type="scientific">Candidatus Providencia siddallii</name>
    <dbReference type="NCBI Taxonomy" id="1715285"/>
    <lineage>
        <taxon>Bacteria</taxon>
        <taxon>Pseudomonadati</taxon>
        <taxon>Pseudomonadota</taxon>
        <taxon>Gammaproteobacteria</taxon>
        <taxon>Enterobacterales</taxon>
        <taxon>Morganellaceae</taxon>
        <taxon>Providencia</taxon>
    </lineage>
</organism>